<evidence type="ECO:0000313" key="3">
    <source>
        <dbReference type="Proteomes" id="UP000185772"/>
    </source>
</evidence>
<comment type="caution">
    <text evidence="2">The sequence shown here is derived from an EMBL/GenBank/DDBJ whole genome shotgun (WGS) entry which is preliminary data.</text>
</comment>
<sequence>MHVNTPAPSAGQAANGAATVEPSGQSASSPTGTATAPQAPQETATVDWKAEAEKWKALSRQNEDRAKANADKAKRFDAIEEQSKSEMQKLLEAKEAAEKRAAAAETASLKARIAATKGVDVDLLTGTTQEEITASADRLLAWRGPVTPPASTSSADAGQRGDNVAGPRQLTREDLKAMTPEQINKARRDGQLNQIMGVS</sequence>
<organism evidence="2 3">
    <name type="scientific">Actinomyces oris</name>
    <dbReference type="NCBI Taxonomy" id="544580"/>
    <lineage>
        <taxon>Bacteria</taxon>
        <taxon>Bacillati</taxon>
        <taxon>Actinomycetota</taxon>
        <taxon>Actinomycetes</taxon>
        <taxon>Actinomycetales</taxon>
        <taxon>Actinomycetaceae</taxon>
        <taxon>Actinomyces</taxon>
    </lineage>
</organism>
<feature type="region of interest" description="Disordered" evidence="1">
    <location>
        <begin position="1"/>
        <end position="85"/>
    </location>
</feature>
<gene>
    <name evidence="2" type="ORF">BKH27_00305</name>
</gene>
<reference evidence="2 3" key="1">
    <citation type="submission" date="2016-12" db="EMBL/GenBank/DDBJ databases">
        <title>Genomic comparison of strains in the 'Actinomyces naeslundii' group.</title>
        <authorList>
            <person name="Mughal S.R."/>
            <person name="Do T."/>
            <person name="Gilbert S.C."/>
            <person name="Witherden E.A."/>
            <person name="Didelot X."/>
            <person name="Beighton D."/>
        </authorList>
    </citation>
    <scope>NUCLEOTIDE SEQUENCE [LARGE SCALE GENOMIC DNA]</scope>
    <source>
        <strain evidence="2 3">MMRCO6-1</strain>
    </source>
</reference>
<feature type="region of interest" description="Disordered" evidence="1">
    <location>
        <begin position="143"/>
        <end position="199"/>
    </location>
</feature>
<protein>
    <recommendedName>
        <fullName evidence="4">DUF4355 domain-containing protein</fullName>
    </recommendedName>
</protein>
<feature type="compositionally biased region" description="Low complexity" evidence="1">
    <location>
        <begin position="1"/>
        <end position="45"/>
    </location>
</feature>
<evidence type="ECO:0000256" key="1">
    <source>
        <dbReference type="SAM" id="MobiDB-lite"/>
    </source>
</evidence>
<accession>A0A1Q8W331</accession>
<proteinExistence type="predicted"/>
<dbReference type="Proteomes" id="UP000185772">
    <property type="component" value="Unassembled WGS sequence"/>
</dbReference>
<dbReference type="EMBL" id="MSKM01000001">
    <property type="protein sequence ID" value="OLO55986.1"/>
    <property type="molecule type" value="Genomic_DNA"/>
</dbReference>
<dbReference type="RefSeq" id="WP_070659856.1">
    <property type="nucleotide sequence ID" value="NZ_MSKM01000001.1"/>
</dbReference>
<feature type="compositionally biased region" description="Basic and acidic residues" evidence="1">
    <location>
        <begin position="48"/>
        <end position="85"/>
    </location>
</feature>
<dbReference type="AlphaFoldDB" id="A0A1Q8W331"/>
<name>A0A1Q8W331_9ACTO</name>
<evidence type="ECO:0008006" key="4">
    <source>
        <dbReference type="Google" id="ProtNLM"/>
    </source>
</evidence>
<evidence type="ECO:0000313" key="2">
    <source>
        <dbReference type="EMBL" id="OLO55986.1"/>
    </source>
</evidence>